<dbReference type="Gene3D" id="1.10.1760.20">
    <property type="match status" value="1"/>
</dbReference>
<comment type="caution">
    <text evidence="2">The sequence shown here is derived from an EMBL/GenBank/DDBJ whole genome shotgun (WGS) entry which is preliminary data.</text>
</comment>
<protein>
    <submittedName>
        <fullName evidence="2">ECF transporter S component</fullName>
    </submittedName>
</protein>
<proteinExistence type="predicted"/>
<keyword evidence="1" id="KW-0812">Transmembrane</keyword>
<dbReference type="EMBL" id="DTFV01000091">
    <property type="protein sequence ID" value="HGI30889.1"/>
    <property type="molecule type" value="Genomic_DNA"/>
</dbReference>
<evidence type="ECO:0000313" key="2">
    <source>
        <dbReference type="EMBL" id="HGI30889.1"/>
    </source>
</evidence>
<dbReference type="PANTHER" id="PTHR37815">
    <property type="entry name" value="UPF0397 PROTEIN BC_2624-RELATED"/>
    <property type="match status" value="1"/>
</dbReference>
<feature type="transmembrane region" description="Helical" evidence="1">
    <location>
        <begin position="41"/>
        <end position="66"/>
    </location>
</feature>
<keyword evidence="1" id="KW-1133">Transmembrane helix</keyword>
<feature type="transmembrane region" description="Helical" evidence="1">
    <location>
        <begin position="12"/>
        <end position="29"/>
    </location>
</feature>
<dbReference type="InterPro" id="IPR009825">
    <property type="entry name" value="ECF_substrate-spec-like"/>
</dbReference>
<dbReference type="GO" id="GO:0016020">
    <property type="term" value="C:membrane"/>
    <property type="evidence" value="ECO:0007669"/>
    <property type="project" value="InterPro"/>
</dbReference>
<accession>A0A7V3YGZ1</accession>
<dbReference type="PANTHER" id="PTHR37815:SF3">
    <property type="entry name" value="UPF0397 PROTEIN SPR0429"/>
    <property type="match status" value="1"/>
</dbReference>
<feature type="transmembrane region" description="Helical" evidence="1">
    <location>
        <begin position="139"/>
        <end position="156"/>
    </location>
</feature>
<dbReference type="AlphaFoldDB" id="A0A7V3YGZ1"/>
<name>A0A7V3YGZ1_9BACT</name>
<gene>
    <name evidence="2" type="ORF">ENV30_06240</name>
</gene>
<keyword evidence="1" id="KW-0472">Membrane</keyword>
<sequence>MEDRAKTLVYGALGIALVALATMSIQIPVPQTRGYINLGDTVIFVFAMLFGARIGALAGGVGSALADLLTGYAHWAPFTLVIKGIEGLLVGLLASGEKSYPVRVLVGLLGGLVMVSGYFLAEVVLYGFGAALAELPGNFIQAGSAVAIGPLVVLALQKVLRAIIRRI</sequence>
<reference evidence="2" key="1">
    <citation type="journal article" date="2020" name="mSystems">
        <title>Genome- and Community-Level Interaction Insights into Carbon Utilization and Element Cycling Functions of Hydrothermarchaeota in Hydrothermal Sediment.</title>
        <authorList>
            <person name="Zhou Z."/>
            <person name="Liu Y."/>
            <person name="Xu W."/>
            <person name="Pan J."/>
            <person name="Luo Z.H."/>
            <person name="Li M."/>
        </authorList>
    </citation>
    <scope>NUCLEOTIDE SEQUENCE [LARGE SCALE GENOMIC DNA]</scope>
    <source>
        <strain evidence="2">SpSt-747</strain>
    </source>
</reference>
<dbReference type="Pfam" id="PF07155">
    <property type="entry name" value="ECF-ribofla_trS"/>
    <property type="match status" value="1"/>
</dbReference>
<evidence type="ECO:0000256" key="1">
    <source>
        <dbReference type="SAM" id="Phobius"/>
    </source>
</evidence>
<organism evidence="2">
    <name type="scientific">Candidatus Caldatribacterium californiense</name>
    <dbReference type="NCBI Taxonomy" id="1454726"/>
    <lineage>
        <taxon>Bacteria</taxon>
        <taxon>Pseudomonadati</taxon>
        <taxon>Atribacterota</taxon>
        <taxon>Atribacteria</taxon>
        <taxon>Atribacterales</taxon>
        <taxon>Candidatus Caldatribacteriaceae</taxon>
        <taxon>Candidatus Caldatribacterium</taxon>
    </lineage>
</organism>
<feature type="transmembrane region" description="Helical" evidence="1">
    <location>
        <begin position="105"/>
        <end position="133"/>
    </location>
</feature>